<reference evidence="9" key="1">
    <citation type="journal article" date="2019" name="Int. J. Syst. Evol. Microbiol.">
        <title>The Global Catalogue of Microorganisms (GCM) 10K type strain sequencing project: providing services to taxonomists for standard genome sequencing and annotation.</title>
        <authorList>
            <consortium name="The Broad Institute Genomics Platform"/>
            <consortium name="The Broad Institute Genome Sequencing Center for Infectious Disease"/>
            <person name="Wu L."/>
            <person name="Ma J."/>
        </authorList>
    </citation>
    <scope>NUCLEOTIDE SEQUENCE [LARGE SCALE GENOMIC DNA]</scope>
    <source>
        <strain evidence="9">JCM 14307</strain>
    </source>
</reference>
<keyword evidence="9" id="KW-1185">Reference proteome</keyword>
<dbReference type="EMBL" id="BAAANF010000002">
    <property type="protein sequence ID" value="GAA1667699.1"/>
    <property type="molecule type" value="Genomic_DNA"/>
</dbReference>
<accession>A0ABP4SD64</accession>
<keyword evidence="3" id="KW-0813">Transport</keyword>
<keyword evidence="4 6" id="KW-0732">Signal</keyword>
<dbReference type="InterPro" id="IPR002491">
    <property type="entry name" value="ABC_transptr_periplasmic_BD"/>
</dbReference>
<dbReference type="PROSITE" id="PS51257">
    <property type="entry name" value="PROKAR_LIPOPROTEIN"/>
    <property type="match status" value="1"/>
</dbReference>
<feature type="region of interest" description="Disordered" evidence="5">
    <location>
        <begin position="22"/>
        <end position="41"/>
    </location>
</feature>
<evidence type="ECO:0000256" key="4">
    <source>
        <dbReference type="ARBA" id="ARBA00022729"/>
    </source>
</evidence>
<evidence type="ECO:0000256" key="1">
    <source>
        <dbReference type="ARBA" id="ARBA00004196"/>
    </source>
</evidence>
<dbReference type="Pfam" id="PF01497">
    <property type="entry name" value="Peripla_BP_2"/>
    <property type="match status" value="1"/>
</dbReference>
<gene>
    <name evidence="8" type="primary">cdtB</name>
    <name evidence="8" type="ORF">GCM10009745_07480</name>
</gene>
<feature type="signal peptide" evidence="6">
    <location>
        <begin position="1"/>
        <end position="27"/>
    </location>
</feature>
<dbReference type="Gene3D" id="3.40.50.1980">
    <property type="entry name" value="Nitrogenase molybdenum iron protein domain"/>
    <property type="match status" value="2"/>
</dbReference>
<evidence type="ECO:0000256" key="2">
    <source>
        <dbReference type="ARBA" id="ARBA00008814"/>
    </source>
</evidence>
<evidence type="ECO:0000256" key="3">
    <source>
        <dbReference type="ARBA" id="ARBA00022448"/>
    </source>
</evidence>
<comment type="caution">
    <text evidence="8">The sequence shown here is derived from an EMBL/GenBank/DDBJ whole genome shotgun (WGS) entry which is preliminary data.</text>
</comment>
<dbReference type="PANTHER" id="PTHR30532:SF1">
    <property type="entry name" value="IRON(3+)-HYDROXAMATE-BINDING PROTEIN FHUD"/>
    <property type="match status" value="1"/>
</dbReference>
<protein>
    <submittedName>
        <fullName evidence="8">Siderophore ABC transporter substrate-binding protein CdtB</fullName>
    </submittedName>
</protein>
<dbReference type="InterPro" id="IPR051313">
    <property type="entry name" value="Bact_iron-sidero_bind"/>
</dbReference>
<evidence type="ECO:0000256" key="6">
    <source>
        <dbReference type="SAM" id="SignalP"/>
    </source>
</evidence>
<evidence type="ECO:0000259" key="7">
    <source>
        <dbReference type="PROSITE" id="PS50983"/>
    </source>
</evidence>
<feature type="domain" description="Fe/B12 periplasmic-binding" evidence="7">
    <location>
        <begin position="57"/>
        <end position="325"/>
    </location>
</feature>
<dbReference type="CDD" id="cd01146">
    <property type="entry name" value="FhuD"/>
    <property type="match status" value="1"/>
</dbReference>
<comment type="subcellular location">
    <subcellularLocation>
        <location evidence="1">Cell envelope</location>
    </subcellularLocation>
</comment>
<dbReference type="PANTHER" id="PTHR30532">
    <property type="entry name" value="IRON III DICITRATE-BINDING PERIPLASMIC PROTEIN"/>
    <property type="match status" value="1"/>
</dbReference>
<comment type="similarity">
    <text evidence="2">Belongs to the bacterial solute-binding protein 8 family.</text>
</comment>
<dbReference type="RefSeq" id="WP_344145145.1">
    <property type="nucleotide sequence ID" value="NZ_BAAANF010000002.1"/>
</dbReference>
<organism evidence="8 9">
    <name type="scientific">Kribbella yunnanensis</name>
    <dbReference type="NCBI Taxonomy" id="190194"/>
    <lineage>
        <taxon>Bacteria</taxon>
        <taxon>Bacillati</taxon>
        <taxon>Actinomycetota</taxon>
        <taxon>Actinomycetes</taxon>
        <taxon>Propionibacteriales</taxon>
        <taxon>Kribbellaceae</taxon>
        <taxon>Kribbella</taxon>
    </lineage>
</organism>
<feature type="chain" id="PRO_5047281386" evidence="6">
    <location>
        <begin position="28"/>
        <end position="325"/>
    </location>
</feature>
<proteinExistence type="inferred from homology"/>
<dbReference type="SUPFAM" id="SSF53807">
    <property type="entry name" value="Helical backbone' metal receptor"/>
    <property type="match status" value="1"/>
</dbReference>
<sequence length="325" mass="33525">MKRTTFFVAAALLALTACGTSEPAASAGDDPTTSAAGPVSITDSRGKKIDLKGPATKVVGLEWGVVENLISVGVMPVGVADVKGYNAWVTAAKLDSTVKDVGTRGESSVDAIVALNPDLVITTSDESASAIAGMEKAVPVLVVHAADAKNAIPQMKSNLELTASAVGKTVKAQQINADFDKALAAGKQKITDAGKAGTSFTMVDGYKEGSTLSIRMYTSGSLLGAVGNELGLKNAWPAGGDKDYGLAQTDLECLTKLKDGEFLYIANDADGGDVFGKDLAGNAIWKNLPFVKNGNVHRLPDGIWMFGGPKSTEQFIDAAVKAVTS</sequence>
<name>A0ABP4SD64_9ACTN</name>
<evidence type="ECO:0000313" key="9">
    <source>
        <dbReference type="Proteomes" id="UP001500280"/>
    </source>
</evidence>
<evidence type="ECO:0000313" key="8">
    <source>
        <dbReference type="EMBL" id="GAA1667699.1"/>
    </source>
</evidence>
<evidence type="ECO:0000256" key="5">
    <source>
        <dbReference type="SAM" id="MobiDB-lite"/>
    </source>
</evidence>
<dbReference type="PROSITE" id="PS50983">
    <property type="entry name" value="FE_B12_PBP"/>
    <property type="match status" value="1"/>
</dbReference>
<dbReference type="Proteomes" id="UP001500280">
    <property type="component" value="Unassembled WGS sequence"/>
</dbReference>